<proteinExistence type="inferred from homology"/>
<dbReference type="AlphaFoldDB" id="A0A4R3MVN2"/>
<evidence type="ECO:0000256" key="7">
    <source>
        <dbReference type="ARBA" id="ARBA00024739"/>
    </source>
</evidence>
<dbReference type="Pfam" id="PF04316">
    <property type="entry name" value="FlgM"/>
    <property type="match status" value="1"/>
</dbReference>
<keyword evidence="6" id="KW-0804">Transcription</keyword>
<evidence type="ECO:0000256" key="2">
    <source>
        <dbReference type="ARBA" id="ARBA00017823"/>
    </source>
</evidence>
<keyword evidence="5" id="KW-0805">Transcription regulation</keyword>
<evidence type="ECO:0000256" key="6">
    <source>
        <dbReference type="ARBA" id="ARBA00023163"/>
    </source>
</evidence>
<dbReference type="GO" id="GO:0045892">
    <property type="term" value="P:negative regulation of DNA-templated transcription"/>
    <property type="evidence" value="ECO:0007669"/>
    <property type="project" value="InterPro"/>
</dbReference>
<dbReference type="EMBL" id="SMAO01000005">
    <property type="protein sequence ID" value="TCT20600.1"/>
    <property type="molecule type" value="Genomic_DNA"/>
</dbReference>
<dbReference type="OrthoDB" id="5738369at2"/>
<evidence type="ECO:0000313" key="12">
    <source>
        <dbReference type="Proteomes" id="UP000295717"/>
    </source>
</evidence>
<comment type="caution">
    <text evidence="11">The sequence shown here is derived from an EMBL/GenBank/DDBJ whole genome shotgun (WGS) entry which is preliminary data.</text>
</comment>
<feature type="compositionally biased region" description="Polar residues" evidence="9">
    <location>
        <begin position="7"/>
        <end position="44"/>
    </location>
</feature>
<name>A0A4R3MVN2_9GAMM</name>
<evidence type="ECO:0000256" key="1">
    <source>
        <dbReference type="ARBA" id="ARBA00005322"/>
    </source>
</evidence>
<evidence type="ECO:0000256" key="8">
    <source>
        <dbReference type="ARBA" id="ARBA00030117"/>
    </source>
</evidence>
<dbReference type="InterPro" id="IPR035890">
    <property type="entry name" value="Anti-sigma-28_factor_FlgM_sf"/>
</dbReference>
<evidence type="ECO:0000256" key="9">
    <source>
        <dbReference type="SAM" id="MobiDB-lite"/>
    </source>
</evidence>
<evidence type="ECO:0000313" key="11">
    <source>
        <dbReference type="EMBL" id="TCT20600.1"/>
    </source>
</evidence>
<accession>A0A4R3MVN2</accession>
<evidence type="ECO:0000256" key="4">
    <source>
        <dbReference type="ARBA" id="ARBA00022795"/>
    </source>
</evidence>
<dbReference type="InterPro" id="IPR007412">
    <property type="entry name" value="FlgM"/>
</dbReference>
<dbReference type="SUPFAM" id="SSF101498">
    <property type="entry name" value="Anti-sigma factor FlgM"/>
    <property type="match status" value="1"/>
</dbReference>
<dbReference type="Proteomes" id="UP000295717">
    <property type="component" value="Unassembled WGS sequence"/>
</dbReference>
<evidence type="ECO:0000256" key="3">
    <source>
        <dbReference type="ARBA" id="ARBA00022491"/>
    </source>
</evidence>
<feature type="region of interest" description="Disordered" evidence="9">
    <location>
        <begin position="1"/>
        <end position="44"/>
    </location>
</feature>
<evidence type="ECO:0000259" key="10">
    <source>
        <dbReference type="Pfam" id="PF04316"/>
    </source>
</evidence>
<organism evidence="11 12">
    <name type="scientific">Thiobaca trueperi</name>
    <dbReference type="NCBI Taxonomy" id="127458"/>
    <lineage>
        <taxon>Bacteria</taxon>
        <taxon>Pseudomonadati</taxon>
        <taxon>Pseudomonadota</taxon>
        <taxon>Gammaproteobacteria</taxon>
        <taxon>Chromatiales</taxon>
        <taxon>Chromatiaceae</taxon>
        <taxon>Thiobaca</taxon>
    </lineage>
</organism>
<reference evidence="11 12" key="1">
    <citation type="submission" date="2019-03" db="EMBL/GenBank/DDBJ databases">
        <title>Genomic Encyclopedia of Type Strains, Phase IV (KMG-IV): sequencing the most valuable type-strain genomes for metagenomic binning, comparative biology and taxonomic classification.</title>
        <authorList>
            <person name="Goeker M."/>
        </authorList>
    </citation>
    <scope>NUCLEOTIDE SEQUENCE [LARGE SCALE GENOMIC DNA]</scope>
    <source>
        <strain evidence="11 12">DSM 13587</strain>
    </source>
</reference>
<dbReference type="GO" id="GO:0044781">
    <property type="term" value="P:bacterial-type flagellum organization"/>
    <property type="evidence" value="ECO:0007669"/>
    <property type="project" value="UniProtKB-KW"/>
</dbReference>
<dbReference type="RefSeq" id="WP_132977225.1">
    <property type="nucleotide sequence ID" value="NZ_SMAO01000005.1"/>
</dbReference>
<comment type="similarity">
    <text evidence="1">Belongs to the FlgM family.</text>
</comment>
<dbReference type="NCBIfam" id="TIGR03824">
    <property type="entry name" value="FlgM_jcvi"/>
    <property type="match status" value="1"/>
</dbReference>
<keyword evidence="4" id="KW-1005">Bacterial flagellum biogenesis</keyword>
<dbReference type="InterPro" id="IPR031316">
    <property type="entry name" value="FlgM_C"/>
</dbReference>
<protein>
    <recommendedName>
        <fullName evidence="2">Negative regulator of flagellin synthesis</fullName>
    </recommendedName>
    <alternativeName>
        <fullName evidence="8">Anti-sigma-28 factor</fullName>
    </alternativeName>
</protein>
<sequence>MDIKNLTGASIRTDGSGSSPAIKSRTSTIETSSEAIKTGQTNDESVTLTATARTLSTARDTAGAIPFNREKVAEIKAAVAEGRYTIDNQRLAGRLLNFEGQLASPQRPQST</sequence>
<keyword evidence="3" id="KW-0678">Repressor</keyword>
<keyword evidence="12" id="KW-1185">Reference proteome</keyword>
<gene>
    <name evidence="11" type="ORF">EDC35_10538</name>
</gene>
<comment type="function">
    <text evidence="7">Responsible for the coupling of flagellin expression to flagellar assembly by preventing expression of the flagellin genes when a component of the middle class of proteins is defective. It negatively regulates flagellar genes by inhibiting the activity of FliA by directly binding to FliA.</text>
</comment>
<evidence type="ECO:0000256" key="5">
    <source>
        <dbReference type="ARBA" id="ARBA00023015"/>
    </source>
</evidence>
<feature type="domain" description="Anti-sigma-28 factor FlgM C-terminal" evidence="10">
    <location>
        <begin position="45"/>
        <end position="97"/>
    </location>
</feature>